<name>A0A645I057_9ZZZZ</name>
<feature type="region of interest" description="Disordered" evidence="1">
    <location>
        <begin position="88"/>
        <end position="111"/>
    </location>
</feature>
<protein>
    <submittedName>
        <fullName evidence="2">Uncharacterized protein</fullName>
    </submittedName>
</protein>
<dbReference type="EMBL" id="VSSQ01103910">
    <property type="protein sequence ID" value="MPN44638.1"/>
    <property type="molecule type" value="Genomic_DNA"/>
</dbReference>
<evidence type="ECO:0000313" key="2">
    <source>
        <dbReference type="EMBL" id="MPN44638.1"/>
    </source>
</evidence>
<dbReference type="AlphaFoldDB" id="A0A645I057"/>
<gene>
    <name evidence="2" type="ORF">SDC9_192203</name>
</gene>
<comment type="caution">
    <text evidence="2">The sequence shown here is derived from an EMBL/GenBank/DDBJ whole genome shotgun (WGS) entry which is preliminary data.</text>
</comment>
<proteinExistence type="predicted"/>
<reference evidence="2" key="1">
    <citation type="submission" date="2019-08" db="EMBL/GenBank/DDBJ databases">
        <authorList>
            <person name="Kucharzyk K."/>
            <person name="Murdoch R.W."/>
            <person name="Higgins S."/>
            <person name="Loffler F."/>
        </authorList>
    </citation>
    <scope>NUCLEOTIDE SEQUENCE</scope>
</reference>
<sequence>MLARVRSDVGIRVGEAHRVHPGRIVGRDHRGHIRRSQIPARTRPGAQPGDQPMPVRAYRHRLCPWRASAHLIGQRGQCREFGSIEAPTSDAAGRAARKKDRTRRIECDTGH</sequence>
<accession>A0A645I057</accession>
<organism evidence="2">
    <name type="scientific">bioreactor metagenome</name>
    <dbReference type="NCBI Taxonomy" id="1076179"/>
    <lineage>
        <taxon>unclassified sequences</taxon>
        <taxon>metagenomes</taxon>
        <taxon>ecological metagenomes</taxon>
    </lineage>
</organism>
<evidence type="ECO:0000256" key="1">
    <source>
        <dbReference type="SAM" id="MobiDB-lite"/>
    </source>
</evidence>